<dbReference type="Gene3D" id="3.30.9.10">
    <property type="entry name" value="D-Amino Acid Oxidase, subunit A, domain 2"/>
    <property type="match status" value="1"/>
</dbReference>
<dbReference type="EMBL" id="KV878349">
    <property type="protein sequence ID" value="OJJ44015.1"/>
    <property type="molecule type" value="Genomic_DNA"/>
</dbReference>
<dbReference type="Pfam" id="PF01266">
    <property type="entry name" value="DAO"/>
    <property type="match status" value="1"/>
</dbReference>
<sequence>MDADIAIVGAGIVGSAAAYFLSSSSPDPKKKIVLIDRAFTPLKGSTGHAPGFVGQFNVSDVLTRLAIDTVNEYVQIPDGFDTVGGLEIATSQEGADKLRSRYESAKAIGMPAELISPQQAAQFAPELVREEETVAALYFPKDGTANAARITSFYQEKARANGVVFLEADVQEILYDAGHAKGVQTSGGLVQAGTVVLATGVWATDLCKFDVPIPIIPVGHPYMYGPRHTQPKTCKMPFVRWPEHHVYARDHGSFYGLGSYNHAPVCVKPEETAIGTWIEQFDSTLEDGRALLPISHELTPSDKFNGIFSMTPDNLPLVGSVSSAPGVYLAAAIWVTHAAGTAKFLTGLIQGAPVDETIKAKLDPNRFRGRDRESLKQESLDGYNNIYKTGNKQ</sequence>
<dbReference type="VEuPathDB" id="FungiDB:ASPZODRAFT_72324"/>
<dbReference type="SUPFAM" id="SSF51905">
    <property type="entry name" value="FAD/NAD(P)-binding domain"/>
    <property type="match status" value="1"/>
</dbReference>
<evidence type="ECO:0000313" key="3">
    <source>
        <dbReference type="Proteomes" id="UP000184188"/>
    </source>
</evidence>
<organism evidence="2 3">
    <name type="scientific">Penicilliopsis zonata CBS 506.65</name>
    <dbReference type="NCBI Taxonomy" id="1073090"/>
    <lineage>
        <taxon>Eukaryota</taxon>
        <taxon>Fungi</taxon>
        <taxon>Dikarya</taxon>
        <taxon>Ascomycota</taxon>
        <taxon>Pezizomycotina</taxon>
        <taxon>Eurotiomycetes</taxon>
        <taxon>Eurotiomycetidae</taxon>
        <taxon>Eurotiales</taxon>
        <taxon>Aspergillaceae</taxon>
        <taxon>Penicilliopsis</taxon>
    </lineage>
</organism>
<dbReference type="SUPFAM" id="SSF54373">
    <property type="entry name" value="FAD-linked reductases, C-terminal domain"/>
    <property type="match status" value="1"/>
</dbReference>
<dbReference type="PANTHER" id="PTHR13847:SF193">
    <property type="entry name" value="PYRUVATE DEHYDROGENASE PHOSPHATASE REGULATORY SUBUNIT, MITOCHONDRIAL"/>
    <property type="match status" value="1"/>
</dbReference>
<gene>
    <name evidence="2" type="ORF">ASPZODRAFT_72324</name>
</gene>
<accession>A0A1L9SA10</accession>
<dbReference type="AlphaFoldDB" id="A0A1L9SA10"/>
<proteinExistence type="predicted"/>
<protein>
    <recommendedName>
        <fullName evidence="1">FAD dependent oxidoreductase domain-containing protein</fullName>
    </recommendedName>
</protein>
<dbReference type="GeneID" id="34616288"/>
<evidence type="ECO:0000259" key="1">
    <source>
        <dbReference type="Pfam" id="PF01266"/>
    </source>
</evidence>
<name>A0A1L9SA10_9EURO</name>
<dbReference type="GO" id="GO:0005739">
    <property type="term" value="C:mitochondrion"/>
    <property type="evidence" value="ECO:0007669"/>
    <property type="project" value="TreeGrafter"/>
</dbReference>
<evidence type="ECO:0000313" key="2">
    <source>
        <dbReference type="EMBL" id="OJJ44015.1"/>
    </source>
</evidence>
<feature type="domain" description="FAD dependent oxidoreductase" evidence="1">
    <location>
        <begin position="4"/>
        <end position="346"/>
    </location>
</feature>
<dbReference type="Proteomes" id="UP000184188">
    <property type="component" value="Unassembled WGS sequence"/>
</dbReference>
<keyword evidence="3" id="KW-1185">Reference proteome</keyword>
<dbReference type="InterPro" id="IPR036188">
    <property type="entry name" value="FAD/NAD-bd_sf"/>
</dbReference>
<dbReference type="PANTHER" id="PTHR13847">
    <property type="entry name" value="SARCOSINE DEHYDROGENASE-RELATED"/>
    <property type="match status" value="1"/>
</dbReference>
<reference evidence="3" key="1">
    <citation type="journal article" date="2017" name="Genome Biol.">
        <title>Comparative genomics reveals high biological diversity and specific adaptations in the industrially and medically important fungal genus Aspergillus.</title>
        <authorList>
            <person name="de Vries R.P."/>
            <person name="Riley R."/>
            <person name="Wiebenga A."/>
            <person name="Aguilar-Osorio G."/>
            <person name="Amillis S."/>
            <person name="Uchima C.A."/>
            <person name="Anderluh G."/>
            <person name="Asadollahi M."/>
            <person name="Askin M."/>
            <person name="Barry K."/>
            <person name="Battaglia E."/>
            <person name="Bayram O."/>
            <person name="Benocci T."/>
            <person name="Braus-Stromeyer S.A."/>
            <person name="Caldana C."/>
            <person name="Canovas D."/>
            <person name="Cerqueira G.C."/>
            <person name="Chen F."/>
            <person name="Chen W."/>
            <person name="Choi C."/>
            <person name="Clum A."/>
            <person name="Dos Santos R.A."/>
            <person name="Damasio A.R."/>
            <person name="Diallinas G."/>
            <person name="Emri T."/>
            <person name="Fekete E."/>
            <person name="Flipphi M."/>
            <person name="Freyberg S."/>
            <person name="Gallo A."/>
            <person name="Gournas C."/>
            <person name="Habgood R."/>
            <person name="Hainaut M."/>
            <person name="Harispe M.L."/>
            <person name="Henrissat B."/>
            <person name="Hilden K.S."/>
            <person name="Hope R."/>
            <person name="Hossain A."/>
            <person name="Karabika E."/>
            <person name="Karaffa L."/>
            <person name="Karanyi Z."/>
            <person name="Krasevec N."/>
            <person name="Kuo A."/>
            <person name="Kusch H."/>
            <person name="LaButti K."/>
            <person name="Lagendijk E.L."/>
            <person name="Lapidus A."/>
            <person name="Levasseur A."/>
            <person name="Lindquist E."/>
            <person name="Lipzen A."/>
            <person name="Logrieco A.F."/>
            <person name="MacCabe A."/>
            <person name="Maekelae M.R."/>
            <person name="Malavazi I."/>
            <person name="Melin P."/>
            <person name="Meyer V."/>
            <person name="Mielnichuk N."/>
            <person name="Miskei M."/>
            <person name="Molnar A.P."/>
            <person name="Mule G."/>
            <person name="Ngan C.Y."/>
            <person name="Orejas M."/>
            <person name="Orosz E."/>
            <person name="Ouedraogo J.P."/>
            <person name="Overkamp K.M."/>
            <person name="Park H.-S."/>
            <person name="Perrone G."/>
            <person name="Piumi F."/>
            <person name="Punt P.J."/>
            <person name="Ram A.F."/>
            <person name="Ramon A."/>
            <person name="Rauscher S."/>
            <person name="Record E."/>
            <person name="Riano-Pachon D.M."/>
            <person name="Robert V."/>
            <person name="Roehrig J."/>
            <person name="Ruller R."/>
            <person name="Salamov A."/>
            <person name="Salih N.S."/>
            <person name="Samson R.A."/>
            <person name="Sandor E."/>
            <person name="Sanguinetti M."/>
            <person name="Schuetze T."/>
            <person name="Sepcic K."/>
            <person name="Shelest E."/>
            <person name="Sherlock G."/>
            <person name="Sophianopoulou V."/>
            <person name="Squina F.M."/>
            <person name="Sun H."/>
            <person name="Susca A."/>
            <person name="Todd R.B."/>
            <person name="Tsang A."/>
            <person name="Unkles S.E."/>
            <person name="van de Wiele N."/>
            <person name="van Rossen-Uffink D."/>
            <person name="Oliveira J.V."/>
            <person name="Vesth T.C."/>
            <person name="Visser J."/>
            <person name="Yu J.-H."/>
            <person name="Zhou M."/>
            <person name="Andersen M.R."/>
            <person name="Archer D.B."/>
            <person name="Baker S.E."/>
            <person name="Benoit I."/>
            <person name="Brakhage A.A."/>
            <person name="Braus G.H."/>
            <person name="Fischer R."/>
            <person name="Frisvad J.C."/>
            <person name="Goldman G.H."/>
            <person name="Houbraken J."/>
            <person name="Oakley B."/>
            <person name="Pocsi I."/>
            <person name="Scazzocchio C."/>
            <person name="Seiboth B."/>
            <person name="vanKuyk P.A."/>
            <person name="Wortman J."/>
            <person name="Dyer P.S."/>
            <person name="Grigoriev I.V."/>
        </authorList>
    </citation>
    <scope>NUCLEOTIDE SEQUENCE [LARGE SCALE GENOMIC DNA]</scope>
    <source>
        <strain evidence="3">CBS 506.65</strain>
    </source>
</reference>
<dbReference type="RefSeq" id="XP_022578525.1">
    <property type="nucleotide sequence ID" value="XM_022729824.1"/>
</dbReference>
<dbReference type="InterPro" id="IPR006076">
    <property type="entry name" value="FAD-dep_OxRdtase"/>
</dbReference>
<dbReference type="STRING" id="1073090.A0A1L9SA10"/>
<dbReference type="Gene3D" id="3.50.50.60">
    <property type="entry name" value="FAD/NAD(P)-binding domain"/>
    <property type="match status" value="1"/>
</dbReference>
<dbReference type="OrthoDB" id="498204at2759"/>